<keyword evidence="1" id="KW-1185">Reference proteome</keyword>
<sequence>MATSTFHHETPPPTIGGVVRVAVAAPPAPTRGLGSRTPRAGAAQGAEAGPQAVAGLPVPLPEERPGFETPASSRPSPDKPPARDEAGQGPRRGRGAAVGDARSLASLRGKRTPHLPPWLQREEATSSILSEVLGELGAHSELSPVGTGPCSPAPPTGFYFAAPLSACACGTAGAARRRGDAATRSSAQQDGGAAGCPSGARAREDPNTLEPWPTRSPGPAPPRSTLARKRSPVRAPPRPGMGGGQGRPRGLGFVPRLAPVSGRPAPIQIRGPRTGRRAP</sequence>
<protein>
    <submittedName>
        <fullName evidence="2">Uncharacterized protein</fullName>
    </submittedName>
</protein>
<evidence type="ECO:0000313" key="1">
    <source>
        <dbReference type="Proteomes" id="UP001732720"/>
    </source>
</evidence>
<organism evidence="1 2">
    <name type="scientific">Castor canadensis</name>
    <name type="common">American beaver</name>
    <dbReference type="NCBI Taxonomy" id="51338"/>
    <lineage>
        <taxon>Eukaryota</taxon>
        <taxon>Metazoa</taxon>
        <taxon>Chordata</taxon>
        <taxon>Craniata</taxon>
        <taxon>Vertebrata</taxon>
        <taxon>Euteleostomi</taxon>
        <taxon>Mammalia</taxon>
        <taxon>Eutheria</taxon>
        <taxon>Euarchontoglires</taxon>
        <taxon>Glires</taxon>
        <taxon>Rodentia</taxon>
        <taxon>Castorimorpha</taxon>
        <taxon>Castoridae</taxon>
        <taxon>Castor</taxon>
    </lineage>
</organism>
<reference evidence="2" key="1">
    <citation type="submission" date="2025-08" db="UniProtKB">
        <authorList>
            <consortium name="RefSeq"/>
        </authorList>
    </citation>
    <scope>IDENTIFICATION</scope>
</reference>
<dbReference type="RefSeq" id="XP_073898959.1">
    <property type="nucleotide sequence ID" value="XM_074042858.1"/>
</dbReference>
<gene>
    <name evidence="2" type="primary">LOC141411370</name>
</gene>
<accession>A0AC58K211</accession>
<name>A0AC58K211_CASCN</name>
<dbReference type="Proteomes" id="UP001732720">
    <property type="component" value="Chromosome 10"/>
</dbReference>
<evidence type="ECO:0000313" key="2">
    <source>
        <dbReference type="RefSeq" id="XP_073898959.1"/>
    </source>
</evidence>
<proteinExistence type="predicted"/>